<dbReference type="EMBL" id="VTPC01001467">
    <property type="protein sequence ID" value="KAF2901867.1"/>
    <property type="molecule type" value="Genomic_DNA"/>
</dbReference>
<dbReference type="AlphaFoldDB" id="A0A8K0DEZ6"/>
<proteinExistence type="predicted"/>
<feature type="region of interest" description="Disordered" evidence="1">
    <location>
        <begin position="1"/>
        <end position="38"/>
    </location>
</feature>
<feature type="region of interest" description="Disordered" evidence="1">
    <location>
        <begin position="65"/>
        <end position="104"/>
    </location>
</feature>
<feature type="compositionally biased region" description="Low complexity" evidence="1">
    <location>
        <begin position="66"/>
        <end position="76"/>
    </location>
</feature>
<gene>
    <name evidence="2" type="ORF">ILUMI_04323</name>
</gene>
<accession>A0A8K0DEZ6</accession>
<dbReference type="Proteomes" id="UP000801492">
    <property type="component" value="Unassembled WGS sequence"/>
</dbReference>
<reference evidence="2" key="1">
    <citation type="submission" date="2019-08" db="EMBL/GenBank/DDBJ databases">
        <title>The genome of the North American firefly Photinus pyralis.</title>
        <authorList>
            <consortium name="Photinus pyralis genome working group"/>
            <person name="Fallon T.R."/>
            <person name="Sander Lower S.E."/>
            <person name="Weng J.-K."/>
        </authorList>
    </citation>
    <scope>NUCLEOTIDE SEQUENCE</scope>
    <source>
        <strain evidence="2">TRF0915ILg1</strain>
        <tissue evidence="2">Whole body</tissue>
    </source>
</reference>
<organism evidence="2 3">
    <name type="scientific">Ignelater luminosus</name>
    <name type="common">Cucubano</name>
    <name type="synonym">Pyrophorus luminosus</name>
    <dbReference type="NCBI Taxonomy" id="2038154"/>
    <lineage>
        <taxon>Eukaryota</taxon>
        <taxon>Metazoa</taxon>
        <taxon>Ecdysozoa</taxon>
        <taxon>Arthropoda</taxon>
        <taxon>Hexapoda</taxon>
        <taxon>Insecta</taxon>
        <taxon>Pterygota</taxon>
        <taxon>Neoptera</taxon>
        <taxon>Endopterygota</taxon>
        <taxon>Coleoptera</taxon>
        <taxon>Polyphaga</taxon>
        <taxon>Elateriformia</taxon>
        <taxon>Elateroidea</taxon>
        <taxon>Elateridae</taxon>
        <taxon>Agrypninae</taxon>
        <taxon>Pyrophorini</taxon>
        <taxon>Ignelater</taxon>
    </lineage>
</organism>
<comment type="caution">
    <text evidence="2">The sequence shown here is derived from an EMBL/GenBank/DDBJ whole genome shotgun (WGS) entry which is preliminary data.</text>
</comment>
<evidence type="ECO:0000313" key="2">
    <source>
        <dbReference type="EMBL" id="KAF2901867.1"/>
    </source>
</evidence>
<feature type="non-terminal residue" evidence="2">
    <location>
        <position position="1"/>
    </location>
</feature>
<evidence type="ECO:0000313" key="3">
    <source>
        <dbReference type="Proteomes" id="UP000801492"/>
    </source>
</evidence>
<evidence type="ECO:0000256" key="1">
    <source>
        <dbReference type="SAM" id="MobiDB-lite"/>
    </source>
</evidence>
<feature type="compositionally biased region" description="Basic and acidic residues" evidence="1">
    <location>
        <begin position="1"/>
        <end position="13"/>
    </location>
</feature>
<keyword evidence="3" id="KW-1185">Reference proteome</keyword>
<protein>
    <submittedName>
        <fullName evidence="2">Uncharacterized protein</fullName>
    </submittedName>
</protein>
<name>A0A8K0DEZ6_IGNLU</name>
<sequence length="104" mass="10990">DVKTSVPTDDKKDKGKPKKNAQIESGGGTNRVGDGVAPSGVEDAAFAVMFATPSLQRMEFEFALTGSSDSEGSSDGFQQASRRTSKRRCKAASDDRQSTISTVN</sequence>